<dbReference type="RefSeq" id="WP_268780949.1">
    <property type="nucleotide sequence ID" value="NZ_JAPRAT010000029.1"/>
</dbReference>
<comment type="caution">
    <text evidence="1">The sequence shown here is derived from an EMBL/GenBank/DDBJ whole genome shotgun (WGS) entry which is preliminary data.</text>
</comment>
<evidence type="ECO:0000313" key="1">
    <source>
        <dbReference type="EMBL" id="MCZ0704182.1"/>
    </source>
</evidence>
<name>A0A9J6RFI9_9BACI</name>
<dbReference type="AlphaFoldDB" id="A0A9J6RFI9"/>
<reference evidence="1" key="1">
    <citation type="submission" date="2022-11" db="EMBL/GenBank/DDBJ databases">
        <title>WGS of Natronobacillus azotifigens 24KS-1, an anaerobic diazotrophic haloalkaliphile from soda-rich habitats.</title>
        <authorList>
            <person name="Sorokin D.Y."/>
            <person name="Merkel A.Y."/>
        </authorList>
    </citation>
    <scope>NUCLEOTIDE SEQUENCE</scope>
    <source>
        <strain evidence="1">24KS-1</strain>
    </source>
</reference>
<gene>
    <name evidence="1" type="ORF">OWO01_13290</name>
</gene>
<proteinExistence type="predicted"/>
<organism evidence="1 2">
    <name type="scientific">Natronobacillus azotifigens</name>
    <dbReference type="NCBI Taxonomy" id="472978"/>
    <lineage>
        <taxon>Bacteria</taxon>
        <taxon>Bacillati</taxon>
        <taxon>Bacillota</taxon>
        <taxon>Bacilli</taxon>
        <taxon>Bacillales</taxon>
        <taxon>Bacillaceae</taxon>
        <taxon>Natronobacillus</taxon>
    </lineage>
</organism>
<keyword evidence="2" id="KW-1185">Reference proteome</keyword>
<protein>
    <submittedName>
        <fullName evidence="1">Uncharacterized protein</fullName>
    </submittedName>
</protein>
<accession>A0A9J6RFI9</accession>
<dbReference type="EMBL" id="JAPRAT010000029">
    <property type="protein sequence ID" value="MCZ0704182.1"/>
    <property type="molecule type" value="Genomic_DNA"/>
</dbReference>
<evidence type="ECO:0000313" key="2">
    <source>
        <dbReference type="Proteomes" id="UP001084197"/>
    </source>
</evidence>
<dbReference type="Proteomes" id="UP001084197">
    <property type="component" value="Unassembled WGS sequence"/>
</dbReference>
<sequence length="390" mass="45755">MNGFLDVKICEDFRESINKTDIFIYDNEYKEHYNLFCAVMDRVDSSISYLNRNANPPKSEAELLFFIMYTCMVLDAVKQLLKALDIENVYSDKDNAVSYKFFNDICVVPPLNIPQEDCPTDDKFFEYIRSLSMAHPFETNRPKFFKKDEIQYSPWVIANSNFMSARGIKDGVGIRIYSNKFEEVQDLLFPFSLLKEYINSRFLLIKKATEKLYQIINNKEKNWRKVKVQRNLSPTITLENILEILKSRYENTYYVELGINCLSCEITEMANKDIVSSYKKIISNLIPCLIEAVEKLDYEKMATALDNVLSARPKNIHEMGHYQLEKIFGHLHVGNESLSEYKWGLQQAQHFANEFAVKWVKINIDNMNADEIKLLVRIACYFEKKEEENF</sequence>